<dbReference type="Gene3D" id="3.40.190.10">
    <property type="entry name" value="Periplasmic binding protein-like II"/>
    <property type="match status" value="2"/>
</dbReference>
<dbReference type="RefSeq" id="WP_184746937.1">
    <property type="nucleotide sequence ID" value="NZ_JACHGJ010000004.1"/>
</dbReference>
<sequence length="236" mass="26497">MKKILITAQLISVLFLLTGQDLRLAEIEDQAIQSICSTILVDLYKEVGLDVEIVPMTALRAQQEATSGKVDGEVGRIASYGQIFPQMIKVPTILYSNTTLAFVRKDSGIDHVTKEELKNYRVARIKGVVNTDRLTEKVEQVYDFDNMEAMMEFVTMGRADIALTSRIGGLCTLAATGNDELTGLPDPVISQDLFHYLHRRNSHIVSLIDKKLREFKESGELEEQILQIENELLNKP</sequence>
<organism evidence="1 2">
    <name type="scientific">Spirochaeta isovalerica</name>
    <dbReference type="NCBI Taxonomy" id="150"/>
    <lineage>
        <taxon>Bacteria</taxon>
        <taxon>Pseudomonadati</taxon>
        <taxon>Spirochaetota</taxon>
        <taxon>Spirochaetia</taxon>
        <taxon>Spirochaetales</taxon>
        <taxon>Spirochaetaceae</taxon>
        <taxon>Spirochaeta</taxon>
    </lineage>
</organism>
<accession>A0A841RBR3</accession>
<keyword evidence="2" id="KW-1185">Reference proteome</keyword>
<reference evidence="1 2" key="1">
    <citation type="submission" date="2020-08" db="EMBL/GenBank/DDBJ databases">
        <title>Genomic Encyclopedia of Type Strains, Phase IV (KMG-IV): sequencing the most valuable type-strain genomes for metagenomic binning, comparative biology and taxonomic classification.</title>
        <authorList>
            <person name="Goeker M."/>
        </authorList>
    </citation>
    <scope>NUCLEOTIDE SEQUENCE [LARGE SCALE GENOMIC DNA]</scope>
    <source>
        <strain evidence="1 2">DSM 2461</strain>
    </source>
</reference>
<protein>
    <submittedName>
        <fullName evidence="1">ABC-type amino acid transport substrate-binding protein</fullName>
    </submittedName>
</protein>
<name>A0A841RBR3_9SPIO</name>
<gene>
    <name evidence="1" type="ORF">HNR50_002340</name>
</gene>
<dbReference type="AlphaFoldDB" id="A0A841RBR3"/>
<dbReference type="Proteomes" id="UP000587760">
    <property type="component" value="Unassembled WGS sequence"/>
</dbReference>
<dbReference type="EMBL" id="JACHGJ010000004">
    <property type="protein sequence ID" value="MBB6480667.1"/>
    <property type="molecule type" value="Genomic_DNA"/>
</dbReference>
<proteinExistence type="predicted"/>
<evidence type="ECO:0000313" key="2">
    <source>
        <dbReference type="Proteomes" id="UP000587760"/>
    </source>
</evidence>
<dbReference type="SUPFAM" id="SSF53850">
    <property type="entry name" value="Periplasmic binding protein-like II"/>
    <property type="match status" value="1"/>
</dbReference>
<comment type="caution">
    <text evidence="1">The sequence shown here is derived from an EMBL/GenBank/DDBJ whole genome shotgun (WGS) entry which is preliminary data.</text>
</comment>
<evidence type="ECO:0000313" key="1">
    <source>
        <dbReference type="EMBL" id="MBB6480667.1"/>
    </source>
</evidence>